<keyword evidence="2" id="KW-1185">Reference proteome</keyword>
<reference evidence="3" key="1">
    <citation type="submission" date="2022-11" db="UniProtKB">
        <authorList>
            <consortium name="WormBaseParasite"/>
        </authorList>
    </citation>
    <scope>IDENTIFICATION</scope>
</reference>
<dbReference type="AlphaFoldDB" id="A0A914Y901"/>
<organism evidence="2 3">
    <name type="scientific">Panagrolaimus superbus</name>
    <dbReference type="NCBI Taxonomy" id="310955"/>
    <lineage>
        <taxon>Eukaryota</taxon>
        <taxon>Metazoa</taxon>
        <taxon>Ecdysozoa</taxon>
        <taxon>Nematoda</taxon>
        <taxon>Chromadorea</taxon>
        <taxon>Rhabditida</taxon>
        <taxon>Tylenchina</taxon>
        <taxon>Panagrolaimomorpha</taxon>
        <taxon>Panagrolaimoidea</taxon>
        <taxon>Panagrolaimidae</taxon>
        <taxon>Panagrolaimus</taxon>
    </lineage>
</organism>
<protein>
    <submittedName>
        <fullName evidence="3">Uncharacterized protein</fullName>
    </submittedName>
</protein>
<name>A0A914Y901_9BILA</name>
<proteinExistence type="predicted"/>
<evidence type="ECO:0000313" key="3">
    <source>
        <dbReference type="WBParaSite" id="PSU_v2.g1575.t1"/>
    </source>
</evidence>
<evidence type="ECO:0000256" key="1">
    <source>
        <dbReference type="SAM" id="MobiDB-lite"/>
    </source>
</evidence>
<sequence length="394" mass="45322">MPATCYKDFLPTSSESTVYRDSLKLKDHLVRELPIVLKLLGPTIANKLNQKLLLSFFGYIGSGFSESVYFNRRAEELRIENIPWNSSLEQFLQRTYYRNYGGLDAVLREFRKHDHGVSSKWFYLTVLLKFLQELGDNVPEIDTFMDDLADAYKLMLAVLQYGQPPREALNEMLREFDMNTLEIEGIHQHDPLVLREAKCPSGSGKEKIFKLFSFTINGLKAASMSNLLVDDDDFEFDVHALHVFLSSGKTKEDFNNVLQVLSPFGRNKIEIHKALRADVKHYTRNVDAIAFREKYLRQRYITAVDRQKLLENKSADLETVPSSSDSPPSSRSSTQRRSSTPRPPKVIHQGNYIECDFQGCSYGSDLNGNRRQGPFFVFKKNPIPAEFRCKRHIV</sequence>
<feature type="compositionally biased region" description="Low complexity" evidence="1">
    <location>
        <begin position="321"/>
        <end position="340"/>
    </location>
</feature>
<evidence type="ECO:0000313" key="2">
    <source>
        <dbReference type="Proteomes" id="UP000887577"/>
    </source>
</evidence>
<dbReference type="WBParaSite" id="PSU_v2.g1575.t1">
    <property type="protein sequence ID" value="PSU_v2.g1575.t1"/>
    <property type="gene ID" value="PSU_v2.g1575"/>
</dbReference>
<accession>A0A914Y901</accession>
<dbReference type="Proteomes" id="UP000887577">
    <property type="component" value="Unplaced"/>
</dbReference>
<feature type="region of interest" description="Disordered" evidence="1">
    <location>
        <begin position="314"/>
        <end position="347"/>
    </location>
</feature>